<dbReference type="KEGG" id="ngr:NAEGRDRAFT_69785"/>
<evidence type="ECO:0000313" key="5">
    <source>
        <dbReference type="Proteomes" id="UP000006671"/>
    </source>
</evidence>
<evidence type="ECO:0000256" key="2">
    <source>
        <dbReference type="SAM" id="MobiDB-lite"/>
    </source>
</evidence>
<dbReference type="Pfam" id="PF08238">
    <property type="entry name" value="Sel1"/>
    <property type="match status" value="6"/>
</dbReference>
<dbReference type="CDD" id="cd09917">
    <property type="entry name" value="F-box_SF"/>
    <property type="match status" value="1"/>
</dbReference>
<dbReference type="OMA" id="FRECKTI"/>
<evidence type="ECO:0000259" key="3">
    <source>
        <dbReference type="Pfam" id="PF00646"/>
    </source>
</evidence>
<gene>
    <name evidence="4" type="ORF">NAEGRDRAFT_69785</name>
</gene>
<name>D2VLH9_NAEGR</name>
<dbReference type="AlphaFoldDB" id="D2VLH9"/>
<evidence type="ECO:0000256" key="1">
    <source>
        <dbReference type="ARBA" id="ARBA00038101"/>
    </source>
</evidence>
<dbReference type="GeneID" id="8851952"/>
<dbReference type="InterPro" id="IPR006597">
    <property type="entry name" value="Sel1-like"/>
</dbReference>
<dbReference type="PANTHER" id="PTHR11102">
    <property type="entry name" value="SEL-1-LIKE PROTEIN"/>
    <property type="match status" value="1"/>
</dbReference>
<dbReference type="PANTHER" id="PTHR11102:SF147">
    <property type="entry name" value="SEL1L ADAPTOR SUBUNIT OF ERAD E3 UBIQUITIN LIGASE"/>
    <property type="match status" value="1"/>
</dbReference>
<dbReference type="GO" id="GO:0005789">
    <property type="term" value="C:endoplasmic reticulum membrane"/>
    <property type="evidence" value="ECO:0007669"/>
    <property type="project" value="TreeGrafter"/>
</dbReference>
<dbReference type="Proteomes" id="UP000006671">
    <property type="component" value="Unassembled WGS sequence"/>
</dbReference>
<dbReference type="STRING" id="5762.D2VLH9"/>
<proteinExistence type="inferred from homology"/>
<evidence type="ECO:0000313" key="4">
    <source>
        <dbReference type="EMBL" id="EFC42389.1"/>
    </source>
</evidence>
<dbReference type="GO" id="GO:0036503">
    <property type="term" value="P:ERAD pathway"/>
    <property type="evidence" value="ECO:0007669"/>
    <property type="project" value="TreeGrafter"/>
</dbReference>
<dbReference type="Gene3D" id="1.25.40.10">
    <property type="entry name" value="Tetratricopeptide repeat domain"/>
    <property type="match status" value="2"/>
</dbReference>
<dbReference type="SUPFAM" id="SSF81901">
    <property type="entry name" value="HCP-like"/>
    <property type="match status" value="2"/>
</dbReference>
<dbReference type="VEuPathDB" id="AmoebaDB:NAEGRDRAFT_69785"/>
<feature type="compositionally biased region" description="Basic and acidic residues" evidence="2">
    <location>
        <begin position="7"/>
        <end position="21"/>
    </location>
</feature>
<dbReference type="InterPro" id="IPR001810">
    <property type="entry name" value="F-box_dom"/>
</dbReference>
<dbReference type="InterPro" id="IPR011990">
    <property type="entry name" value="TPR-like_helical_dom_sf"/>
</dbReference>
<dbReference type="Pfam" id="PF00646">
    <property type="entry name" value="F-box"/>
    <property type="match status" value="1"/>
</dbReference>
<sequence>MLSKRTRREDSCDHSESDDRYLPPVGKQRKIISETNRLLHEIDSDVFSEHILKYLDNLEVIRFSLVSTRCREIFRNYQARVREFLFVMERFTEGETRVIFRECKTIICVNCGFKFSNMLNYESNVVNMSIYGEIEGAKEELITFLTLCKFNNLRTLVLQALALNYEDFRHILDSNFIDLLKKNLRLLDVMNNRTGYIGYLFDSFHPDFKIVVGSFSFWESDKNKYYYCFNRLHLHSYFDVATFFYSNKDFQDYKKAFHFFTLASENEPKAYEFIGYMYYKGRYVAKDYKTAFENYLKGAEDVPNCTLNVAMAFENGHGVEKDWVQAYDYYRKAANQNNVRAIKKMARGYQEGVPLVLPQDFKTAIYYYRILERFEKEEAHFQIGHIYEVCLNNFKSAASYFEKHLNNSNFLYRYTRVSKRAKDQNGFEKGMEIYRKEFEILRDSGNKTDLVKKEDGHNQINFTDPMLDTLYFIGILDANNGLLQLLFDNISEKTTDIITKLGDFYRSDQFFANGEDAKRFYEAGVSRGNKNAIFGLAFMCISGVKGKFKDLEAAIKFTSLFLQTNEQSYLFKLGLEYFYEKHYTQAMECLTKTKDTYPEAQYYISYIEGYYFEKGKGGYKQNVYRAIDYYKASCTPNFLIPFGYYKCGKLACKQKYHDLAFTVLKPLVAQCQANPSSPLYIYIMACLYQGGYYLDTNQMEAIKLFETSAKMGYERAGKTYKRVLEKLNNSITSNYF</sequence>
<keyword evidence="5" id="KW-1185">Reference proteome</keyword>
<dbReference type="InterPro" id="IPR050767">
    <property type="entry name" value="Sel1_AlgK"/>
</dbReference>
<feature type="region of interest" description="Disordered" evidence="2">
    <location>
        <begin position="1"/>
        <end position="21"/>
    </location>
</feature>
<dbReference type="SMART" id="SM00671">
    <property type="entry name" value="SEL1"/>
    <property type="match status" value="5"/>
</dbReference>
<dbReference type="InParanoid" id="D2VLH9"/>
<feature type="domain" description="F-box" evidence="3">
    <location>
        <begin position="49"/>
        <end position="76"/>
    </location>
</feature>
<dbReference type="EMBL" id="GG738880">
    <property type="protein sequence ID" value="EFC42389.1"/>
    <property type="molecule type" value="Genomic_DNA"/>
</dbReference>
<accession>D2VLH9</accession>
<dbReference type="RefSeq" id="XP_002675133.1">
    <property type="nucleotide sequence ID" value="XM_002675087.1"/>
</dbReference>
<organism evidence="5">
    <name type="scientific">Naegleria gruberi</name>
    <name type="common">Amoeba</name>
    <dbReference type="NCBI Taxonomy" id="5762"/>
    <lineage>
        <taxon>Eukaryota</taxon>
        <taxon>Discoba</taxon>
        <taxon>Heterolobosea</taxon>
        <taxon>Tetramitia</taxon>
        <taxon>Eutetramitia</taxon>
        <taxon>Vahlkampfiidae</taxon>
        <taxon>Naegleria</taxon>
    </lineage>
</organism>
<protein>
    <submittedName>
        <fullName evidence="4">Predicted protein</fullName>
    </submittedName>
</protein>
<reference evidence="4 5" key="1">
    <citation type="journal article" date="2010" name="Cell">
        <title>The genome of Naegleria gruberi illuminates early eukaryotic versatility.</title>
        <authorList>
            <person name="Fritz-Laylin L.K."/>
            <person name="Prochnik S.E."/>
            <person name="Ginger M.L."/>
            <person name="Dacks J.B."/>
            <person name="Carpenter M.L."/>
            <person name="Field M.C."/>
            <person name="Kuo A."/>
            <person name="Paredez A."/>
            <person name="Chapman J."/>
            <person name="Pham J."/>
            <person name="Shu S."/>
            <person name="Neupane R."/>
            <person name="Cipriano M."/>
            <person name="Mancuso J."/>
            <person name="Tu H."/>
            <person name="Salamov A."/>
            <person name="Lindquist E."/>
            <person name="Shapiro H."/>
            <person name="Lucas S."/>
            <person name="Grigoriev I.V."/>
            <person name="Cande W.Z."/>
            <person name="Fulton C."/>
            <person name="Rokhsar D.S."/>
            <person name="Dawson S.C."/>
        </authorList>
    </citation>
    <scope>NUCLEOTIDE SEQUENCE [LARGE SCALE GENOMIC DNA]</scope>
    <source>
        <strain evidence="4 5">NEG-M</strain>
    </source>
</reference>
<comment type="similarity">
    <text evidence="1">Belongs to the sel-1 family.</text>
</comment>